<evidence type="ECO:0000313" key="5">
    <source>
        <dbReference type="EMBL" id="MBS5520613.1"/>
    </source>
</evidence>
<dbReference type="CDD" id="cd18103">
    <property type="entry name" value="SpoU-like_RlmB"/>
    <property type="match status" value="1"/>
</dbReference>
<dbReference type="InterPro" id="IPR001537">
    <property type="entry name" value="SpoU_MeTrfase"/>
</dbReference>
<dbReference type="InterPro" id="IPR029026">
    <property type="entry name" value="tRNA_m1G_MTases_N"/>
</dbReference>
<dbReference type="InterPro" id="IPR004441">
    <property type="entry name" value="rRNA_MeTrfase_TrmH"/>
</dbReference>
<dbReference type="Gene3D" id="3.30.1330.30">
    <property type="match status" value="1"/>
</dbReference>
<comment type="similarity">
    <text evidence="1">Belongs to the class IV-like SAM-binding methyltransferase superfamily. RNA methyltransferase TrmH family.</text>
</comment>
<dbReference type="FunFam" id="3.40.1280.10:FF:000008">
    <property type="entry name" value="Group 3 RNA methyltransferase TrmH"/>
    <property type="match status" value="1"/>
</dbReference>
<dbReference type="GO" id="GO:0003723">
    <property type="term" value="F:RNA binding"/>
    <property type="evidence" value="ECO:0007669"/>
    <property type="project" value="InterPro"/>
</dbReference>
<feature type="domain" description="RNA 2-O ribose methyltransferase substrate binding" evidence="4">
    <location>
        <begin position="4"/>
        <end position="79"/>
    </location>
</feature>
<dbReference type="AlphaFoldDB" id="A0A943I6G3"/>
<dbReference type="NCBIfam" id="TIGR00186">
    <property type="entry name" value="rRNA_methyl_3"/>
    <property type="match status" value="1"/>
</dbReference>
<dbReference type="InterPro" id="IPR029028">
    <property type="entry name" value="Alpha/beta_knot_MTases"/>
</dbReference>
<comment type="caution">
    <text evidence="5">The sequence shown here is derived from an EMBL/GenBank/DDBJ whole genome shotgun (WGS) entry which is preliminary data.</text>
</comment>
<evidence type="ECO:0000256" key="3">
    <source>
        <dbReference type="ARBA" id="ARBA00022679"/>
    </source>
</evidence>
<dbReference type="GO" id="GO:0005829">
    <property type="term" value="C:cytosol"/>
    <property type="evidence" value="ECO:0007669"/>
    <property type="project" value="TreeGrafter"/>
</dbReference>
<evidence type="ECO:0000259" key="4">
    <source>
        <dbReference type="SMART" id="SM00967"/>
    </source>
</evidence>
<dbReference type="Pfam" id="PF08032">
    <property type="entry name" value="SpoU_sub_bind"/>
    <property type="match status" value="1"/>
</dbReference>
<dbReference type="PANTHER" id="PTHR46429:SF1">
    <property type="entry name" value="23S RRNA (GUANOSINE-2'-O-)-METHYLTRANSFERASE RLMB"/>
    <property type="match status" value="1"/>
</dbReference>
<sequence>MSDIIAGRNAVREALRGTRSLQKVLVLESGHGGSLEEILSLCAKRHVPVERVNKERLDRLSPDVRHQGVAAVGAAVAFQDLDEVLEAVAQKGKVPFLLLLDELQDPQNIGALIRSANAAGVDAVIVPQRRSAPLGAVVAKISAGALEHEPVVSVTNLVRTMKDLKKRGFWIVGADMDGKDLYFDADLTGPLVLVVGAEGKGVGRLVKENCDFLVRIPMLGQVQSLNASVAGGILLYEITRQRIISARKV</sequence>
<proteinExistence type="inferred from homology"/>
<dbReference type="GO" id="GO:0032259">
    <property type="term" value="P:methylation"/>
    <property type="evidence" value="ECO:0007669"/>
    <property type="project" value="UniProtKB-KW"/>
</dbReference>
<keyword evidence="3" id="KW-0808">Transferase</keyword>
<dbReference type="Pfam" id="PF00588">
    <property type="entry name" value="SpoU_methylase"/>
    <property type="match status" value="1"/>
</dbReference>
<gene>
    <name evidence="5" type="primary">rlmB</name>
    <name evidence="5" type="ORF">KHX13_09975</name>
</gene>
<evidence type="ECO:0000256" key="1">
    <source>
        <dbReference type="ARBA" id="ARBA00007228"/>
    </source>
</evidence>
<keyword evidence="2" id="KW-0489">Methyltransferase</keyword>
<dbReference type="Proteomes" id="UP000754226">
    <property type="component" value="Unassembled WGS sequence"/>
</dbReference>
<dbReference type="SUPFAM" id="SSF75217">
    <property type="entry name" value="alpha/beta knot"/>
    <property type="match status" value="1"/>
</dbReference>
<dbReference type="GO" id="GO:0006396">
    <property type="term" value="P:RNA processing"/>
    <property type="evidence" value="ECO:0007669"/>
    <property type="project" value="InterPro"/>
</dbReference>
<dbReference type="Gene3D" id="3.40.1280.10">
    <property type="match status" value="1"/>
</dbReference>
<protein>
    <submittedName>
        <fullName evidence="5">23S rRNA (Guanosine(2251)-2'-O)-methyltransferase RlmB</fullName>
    </submittedName>
</protein>
<dbReference type="PANTHER" id="PTHR46429">
    <property type="entry name" value="23S RRNA (GUANOSINE-2'-O-)-METHYLTRANSFERASE RLMB"/>
    <property type="match status" value="1"/>
</dbReference>
<evidence type="ECO:0000313" key="6">
    <source>
        <dbReference type="Proteomes" id="UP000754226"/>
    </source>
</evidence>
<evidence type="ECO:0000256" key="2">
    <source>
        <dbReference type="ARBA" id="ARBA00022603"/>
    </source>
</evidence>
<dbReference type="EMBL" id="JAGZCZ010000016">
    <property type="protein sequence ID" value="MBS5520613.1"/>
    <property type="molecule type" value="Genomic_DNA"/>
</dbReference>
<dbReference type="SMART" id="SM00967">
    <property type="entry name" value="SpoU_sub_bind"/>
    <property type="match status" value="1"/>
</dbReference>
<organism evidence="5 6">
    <name type="scientific">Acidaminococcus intestini</name>
    <dbReference type="NCBI Taxonomy" id="187327"/>
    <lineage>
        <taxon>Bacteria</taxon>
        <taxon>Bacillati</taxon>
        <taxon>Bacillota</taxon>
        <taxon>Negativicutes</taxon>
        <taxon>Acidaminococcales</taxon>
        <taxon>Acidaminococcaceae</taxon>
        <taxon>Acidaminococcus</taxon>
    </lineage>
</organism>
<dbReference type="InterPro" id="IPR013123">
    <property type="entry name" value="SpoU_subst-bd"/>
</dbReference>
<reference evidence="5" key="1">
    <citation type="submission" date="2021-02" db="EMBL/GenBank/DDBJ databases">
        <title>Infant gut strain persistence is associated with maternal origin, phylogeny, and functional potential including surface adhesion and iron acquisition.</title>
        <authorList>
            <person name="Lou Y.C."/>
        </authorList>
    </citation>
    <scope>NUCLEOTIDE SEQUENCE</scope>
    <source>
        <strain evidence="5">L3_106_000M1_dasL3_106_000M1_concoct_15</strain>
    </source>
</reference>
<dbReference type="SUPFAM" id="SSF55315">
    <property type="entry name" value="L30e-like"/>
    <property type="match status" value="1"/>
</dbReference>
<dbReference type="InterPro" id="IPR029064">
    <property type="entry name" value="Ribosomal_eL30-like_sf"/>
</dbReference>
<accession>A0A943I6G3</accession>
<dbReference type="GO" id="GO:0008173">
    <property type="term" value="F:RNA methyltransferase activity"/>
    <property type="evidence" value="ECO:0007669"/>
    <property type="project" value="InterPro"/>
</dbReference>
<name>A0A943I6G3_9FIRM</name>